<dbReference type="InterPro" id="IPR003710">
    <property type="entry name" value="ApbA"/>
</dbReference>
<dbReference type="GO" id="GO:0015940">
    <property type="term" value="P:pantothenate biosynthetic process"/>
    <property type="evidence" value="ECO:0007669"/>
    <property type="project" value="UniProtKB-UniPathway"/>
</dbReference>
<evidence type="ECO:0000256" key="4">
    <source>
        <dbReference type="ARBA" id="ARBA00019465"/>
    </source>
</evidence>
<comment type="function">
    <text evidence="10">Catalyzes the NADPH-dependent reduction of ketopantoate into pantoic acid.</text>
</comment>
<dbReference type="eggNOG" id="COG1893">
    <property type="taxonomic scope" value="Bacteria"/>
</dbReference>
<dbReference type="STRING" id="1088869.GMO_09880"/>
<dbReference type="EC" id="1.1.1.169" evidence="3 10"/>
<reference evidence="13 14" key="1">
    <citation type="submission" date="2011-10" db="EMBL/GenBank/DDBJ databases">
        <title>Genome sequence of Gluconobacter morbifer G707, isolated from Drosophila gut.</title>
        <authorList>
            <person name="Lee W.-J."/>
            <person name="Kim E.-K."/>
        </authorList>
    </citation>
    <scope>NUCLEOTIDE SEQUENCE [LARGE SCALE GENOMIC DNA]</scope>
    <source>
        <strain evidence="13 14">G707</strain>
    </source>
</reference>
<evidence type="ECO:0000313" key="13">
    <source>
        <dbReference type="EMBL" id="EHH69680.1"/>
    </source>
</evidence>
<evidence type="ECO:0000259" key="12">
    <source>
        <dbReference type="Pfam" id="PF08546"/>
    </source>
</evidence>
<dbReference type="InterPro" id="IPR008927">
    <property type="entry name" value="6-PGluconate_DH-like_C_sf"/>
</dbReference>
<organism evidence="13 14">
    <name type="scientific">Gluconobacter morbifer G707</name>
    <dbReference type="NCBI Taxonomy" id="1088869"/>
    <lineage>
        <taxon>Bacteria</taxon>
        <taxon>Pseudomonadati</taxon>
        <taxon>Pseudomonadota</taxon>
        <taxon>Alphaproteobacteria</taxon>
        <taxon>Acetobacterales</taxon>
        <taxon>Acetobacteraceae</taxon>
        <taxon>Gluconobacter</taxon>
    </lineage>
</organism>
<evidence type="ECO:0000256" key="7">
    <source>
        <dbReference type="ARBA" id="ARBA00023002"/>
    </source>
</evidence>
<comment type="pathway">
    <text evidence="1 10">Cofactor biosynthesis; (R)-pantothenate biosynthesis; (R)-pantoate from 3-methyl-2-oxobutanoate: step 2/2.</text>
</comment>
<keyword evidence="6 10" id="KW-0521">NADP</keyword>
<dbReference type="InterPro" id="IPR051402">
    <property type="entry name" value="KPR-Related"/>
</dbReference>
<evidence type="ECO:0000256" key="8">
    <source>
        <dbReference type="ARBA" id="ARBA00032024"/>
    </source>
</evidence>
<keyword evidence="7 10" id="KW-0560">Oxidoreductase</keyword>
<dbReference type="SUPFAM" id="SSF48179">
    <property type="entry name" value="6-phosphogluconate dehydrogenase C-terminal domain-like"/>
    <property type="match status" value="1"/>
</dbReference>
<evidence type="ECO:0000256" key="6">
    <source>
        <dbReference type="ARBA" id="ARBA00022857"/>
    </source>
</evidence>
<dbReference type="GO" id="GO:0008677">
    <property type="term" value="F:2-dehydropantoate 2-reductase activity"/>
    <property type="evidence" value="ECO:0007669"/>
    <property type="project" value="UniProtKB-EC"/>
</dbReference>
<evidence type="ECO:0000259" key="11">
    <source>
        <dbReference type="Pfam" id="PF02558"/>
    </source>
</evidence>
<dbReference type="Gene3D" id="3.40.50.720">
    <property type="entry name" value="NAD(P)-binding Rossmann-like Domain"/>
    <property type="match status" value="1"/>
</dbReference>
<comment type="catalytic activity">
    <reaction evidence="9 10">
        <text>(R)-pantoate + NADP(+) = 2-dehydropantoate + NADPH + H(+)</text>
        <dbReference type="Rhea" id="RHEA:16233"/>
        <dbReference type="ChEBI" id="CHEBI:11561"/>
        <dbReference type="ChEBI" id="CHEBI:15378"/>
        <dbReference type="ChEBI" id="CHEBI:15980"/>
        <dbReference type="ChEBI" id="CHEBI:57783"/>
        <dbReference type="ChEBI" id="CHEBI:58349"/>
        <dbReference type="EC" id="1.1.1.169"/>
    </reaction>
</comment>
<sequence>MDVECYRVRVLEEKEKMQISVIGAGAVGCHVGGLLALAGHDVVLLGRSAHVDAINSRGLLLEGQGFRKTVQLRAVTEASRLPQSDLVLVCVKCTDTAEAGRMIRPALKADTVIVSLQNGMGNSALLEDITGRPVIPAIVYIAVEMTGPGHVLHRGGKRLLIGASDSSPELARRLSEVGLPTTVTEDIQVALWSKLVINCACNALSAVGPMSYGPLLEIVDVREVMADIVRECLCVAAACGISLPADMLEKVLEIGRIMPKQKSSMAQDMIRRRPTEIDFLNGYVVRMGKALDVPTPVNQTLVSVLKILETRHQDAG</sequence>
<dbReference type="RefSeq" id="WP_008851137.1">
    <property type="nucleotide sequence ID" value="NZ_AGQV01000001.1"/>
</dbReference>
<dbReference type="PATRIC" id="fig|1088869.3.peg.992"/>
<dbReference type="Proteomes" id="UP000004949">
    <property type="component" value="Unassembled WGS sequence"/>
</dbReference>
<name>G6XHM2_9PROT</name>
<evidence type="ECO:0000256" key="5">
    <source>
        <dbReference type="ARBA" id="ARBA00022655"/>
    </source>
</evidence>
<dbReference type="PROSITE" id="PS51257">
    <property type="entry name" value="PROKAR_LIPOPROTEIN"/>
    <property type="match status" value="1"/>
</dbReference>
<protein>
    <recommendedName>
        <fullName evidence="4 10">2-dehydropantoate 2-reductase</fullName>
        <ecNumber evidence="3 10">1.1.1.169</ecNumber>
    </recommendedName>
    <alternativeName>
        <fullName evidence="8 10">Ketopantoate reductase</fullName>
    </alternativeName>
</protein>
<comment type="caution">
    <text evidence="13">The sequence shown here is derived from an EMBL/GenBank/DDBJ whole genome shotgun (WGS) entry which is preliminary data.</text>
</comment>
<dbReference type="EMBL" id="AGQV01000001">
    <property type="protein sequence ID" value="EHH69680.1"/>
    <property type="molecule type" value="Genomic_DNA"/>
</dbReference>
<dbReference type="InterPro" id="IPR036291">
    <property type="entry name" value="NAD(P)-bd_dom_sf"/>
</dbReference>
<evidence type="ECO:0000256" key="1">
    <source>
        <dbReference type="ARBA" id="ARBA00004994"/>
    </source>
</evidence>
<evidence type="ECO:0000256" key="2">
    <source>
        <dbReference type="ARBA" id="ARBA00007870"/>
    </source>
</evidence>
<keyword evidence="5 10" id="KW-0566">Pantothenate biosynthesis</keyword>
<dbReference type="InterPro" id="IPR013332">
    <property type="entry name" value="KPR_N"/>
</dbReference>
<dbReference type="Gene3D" id="1.10.1040.10">
    <property type="entry name" value="N-(1-d-carboxylethyl)-l-norvaline Dehydrogenase, domain 2"/>
    <property type="match status" value="1"/>
</dbReference>
<accession>G6XHM2</accession>
<dbReference type="FunFam" id="1.10.1040.10:FF:000017">
    <property type="entry name" value="2-dehydropantoate 2-reductase"/>
    <property type="match status" value="1"/>
</dbReference>
<dbReference type="UniPathway" id="UPA00028">
    <property type="reaction ID" value="UER00004"/>
</dbReference>
<evidence type="ECO:0000313" key="14">
    <source>
        <dbReference type="Proteomes" id="UP000004949"/>
    </source>
</evidence>
<dbReference type="AlphaFoldDB" id="G6XHM2"/>
<dbReference type="Pfam" id="PF02558">
    <property type="entry name" value="ApbA"/>
    <property type="match status" value="1"/>
</dbReference>
<evidence type="ECO:0000256" key="10">
    <source>
        <dbReference type="RuleBase" id="RU362068"/>
    </source>
</evidence>
<feature type="domain" description="Ketopantoate reductase C-terminal" evidence="12">
    <location>
        <begin position="186"/>
        <end position="308"/>
    </location>
</feature>
<dbReference type="SUPFAM" id="SSF51735">
    <property type="entry name" value="NAD(P)-binding Rossmann-fold domains"/>
    <property type="match status" value="1"/>
</dbReference>
<dbReference type="PANTHER" id="PTHR21708:SF26">
    <property type="entry name" value="2-DEHYDROPANTOATE 2-REDUCTASE"/>
    <property type="match status" value="1"/>
</dbReference>
<dbReference type="InterPro" id="IPR013752">
    <property type="entry name" value="KPA_reductase"/>
</dbReference>
<evidence type="ECO:0000256" key="3">
    <source>
        <dbReference type="ARBA" id="ARBA00013014"/>
    </source>
</evidence>
<dbReference type="NCBIfam" id="TIGR00745">
    <property type="entry name" value="apbA_panE"/>
    <property type="match status" value="1"/>
</dbReference>
<dbReference type="Pfam" id="PF08546">
    <property type="entry name" value="ApbA_C"/>
    <property type="match status" value="1"/>
</dbReference>
<evidence type="ECO:0000256" key="9">
    <source>
        <dbReference type="ARBA" id="ARBA00048793"/>
    </source>
</evidence>
<dbReference type="GO" id="GO:0005737">
    <property type="term" value="C:cytoplasm"/>
    <property type="evidence" value="ECO:0007669"/>
    <property type="project" value="TreeGrafter"/>
</dbReference>
<feature type="domain" description="Ketopantoate reductase N-terminal" evidence="11">
    <location>
        <begin position="19"/>
        <end position="164"/>
    </location>
</feature>
<dbReference type="InterPro" id="IPR013328">
    <property type="entry name" value="6PGD_dom2"/>
</dbReference>
<keyword evidence="14" id="KW-1185">Reference proteome</keyword>
<comment type="similarity">
    <text evidence="2 10">Belongs to the ketopantoate reductase family.</text>
</comment>
<proteinExistence type="inferred from homology"/>
<gene>
    <name evidence="13" type="ORF">GMO_09880</name>
</gene>
<dbReference type="PANTHER" id="PTHR21708">
    <property type="entry name" value="PROBABLE 2-DEHYDROPANTOATE 2-REDUCTASE"/>
    <property type="match status" value="1"/>
</dbReference>